<reference evidence="2" key="2">
    <citation type="submission" date="2025-09" db="UniProtKB">
        <authorList>
            <consortium name="Ensembl"/>
        </authorList>
    </citation>
    <scope>IDENTIFICATION</scope>
</reference>
<dbReference type="GO" id="GO:0003714">
    <property type="term" value="F:transcription corepressor activity"/>
    <property type="evidence" value="ECO:0007669"/>
    <property type="project" value="InterPro"/>
</dbReference>
<dbReference type="PANTHER" id="PTHR46379:SF1">
    <property type="entry name" value="ZINC FINGER MYND DOMAIN-CONTAINING PROTEIN 11"/>
    <property type="match status" value="1"/>
</dbReference>
<dbReference type="PROSITE" id="PS50812">
    <property type="entry name" value="PWWP"/>
    <property type="match status" value="1"/>
</dbReference>
<dbReference type="Pfam" id="PF00855">
    <property type="entry name" value="PWWP"/>
    <property type="match status" value="1"/>
</dbReference>
<dbReference type="Proteomes" id="UP000261380">
    <property type="component" value="Unplaced"/>
</dbReference>
<protein>
    <recommendedName>
        <fullName evidence="1">PWWP domain-containing protein</fullName>
    </recommendedName>
</protein>
<dbReference type="GO" id="GO:0009966">
    <property type="term" value="P:regulation of signal transduction"/>
    <property type="evidence" value="ECO:0007669"/>
    <property type="project" value="TreeGrafter"/>
</dbReference>
<dbReference type="SUPFAM" id="SSF63748">
    <property type="entry name" value="Tudor/PWWP/MBT"/>
    <property type="match status" value="1"/>
</dbReference>
<dbReference type="InterPro" id="IPR000313">
    <property type="entry name" value="PWWP_dom"/>
</dbReference>
<evidence type="ECO:0000313" key="3">
    <source>
        <dbReference type="Proteomes" id="UP000261380"/>
    </source>
</evidence>
<feature type="domain" description="PWWP" evidence="1">
    <location>
        <begin position="24"/>
        <end position="62"/>
    </location>
</feature>
<keyword evidence="3" id="KW-1185">Reference proteome</keyword>
<evidence type="ECO:0000313" key="2">
    <source>
        <dbReference type="Ensembl" id="ENSXCOP00000026703.1"/>
    </source>
</evidence>
<evidence type="ECO:0000259" key="1">
    <source>
        <dbReference type="PROSITE" id="PS50812"/>
    </source>
</evidence>
<dbReference type="InterPro" id="IPR047269">
    <property type="entry name" value="ZMY11"/>
</dbReference>
<dbReference type="STRING" id="32473.ENSXCOP00000026703"/>
<sequence>MPRGTLEFLLHAQSSDTSTISTPSHDLVWAKMKGFGYWPAKVLQREDNQVDGFTHPAPIQCF</sequence>
<dbReference type="Gene3D" id="2.30.30.140">
    <property type="match status" value="1"/>
</dbReference>
<organism evidence="2 3">
    <name type="scientific">Xiphophorus couchianus</name>
    <name type="common">Monterrey platyfish</name>
    <dbReference type="NCBI Taxonomy" id="32473"/>
    <lineage>
        <taxon>Eukaryota</taxon>
        <taxon>Metazoa</taxon>
        <taxon>Chordata</taxon>
        <taxon>Craniata</taxon>
        <taxon>Vertebrata</taxon>
        <taxon>Euteleostomi</taxon>
        <taxon>Actinopterygii</taxon>
        <taxon>Neopterygii</taxon>
        <taxon>Teleostei</taxon>
        <taxon>Neoteleostei</taxon>
        <taxon>Acanthomorphata</taxon>
        <taxon>Ovalentaria</taxon>
        <taxon>Atherinomorphae</taxon>
        <taxon>Cyprinodontiformes</taxon>
        <taxon>Poeciliidae</taxon>
        <taxon>Poeciliinae</taxon>
        <taxon>Xiphophorus</taxon>
    </lineage>
</organism>
<dbReference type="GeneTree" id="ENSGT01140000286854"/>
<dbReference type="Ensembl" id="ENSXCOT00000027030.1">
    <property type="protein sequence ID" value="ENSXCOP00000026703.1"/>
    <property type="gene ID" value="ENSXCOG00000019950.1"/>
</dbReference>
<dbReference type="GO" id="GO:0005634">
    <property type="term" value="C:nucleus"/>
    <property type="evidence" value="ECO:0007669"/>
    <property type="project" value="TreeGrafter"/>
</dbReference>
<dbReference type="AlphaFoldDB" id="A0A3B5MSD1"/>
<proteinExistence type="predicted"/>
<reference evidence="2" key="1">
    <citation type="submission" date="2025-08" db="UniProtKB">
        <authorList>
            <consortium name="Ensembl"/>
        </authorList>
    </citation>
    <scope>IDENTIFICATION</scope>
</reference>
<dbReference type="GO" id="GO:0034243">
    <property type="term" value="P:regulation of transcription elongation by RNA polymerase II"/>
    <property type="evidence" value="ECO:0007669"/>
    <property type="project" value="InterPro"/>
</dbReference>
<accession>A0A3B5MSD1</accession>
<dbReference type="PANTHER" id="PTHR46379">
    <property type="entry name" value="ZINC FINGER MYND DOMAIN-CONTAINING"/>
    <property type="match status" value="1"/>
</dbReference>
<name>A0A3B5MSD1_9TELE</name>